<dbReference type="Pfam" id="PF00079">
    <property type="entry name" value="Serpin"/>
    <property type="match status" value="1"/>
</dbReference>
<accession>A0A5N4AZS5</accession>
<dbReference type="FunCoup" id="A0A5N4AZS5">
    <property type="interactions" value="35"/>
</dbReference>
<gene>
    <name evidence="7" type="ORF">PPYR_04979</name>
</gene>
<dbReference type="Proteomes" id="UP000327044">
    <property type="component" value="Unassembled WGS sequence"/>
</dbReference>
<feature type="signal peptide" evidence="5">
    <location>
        <begin position="1"/>
        <end position="16"/>
    </location>
</feature>
<feature type="chain" id="PRO_5024400977" description="Serpin domain-containing protein" evidence="5">
    <location>
        <begin position="17"/>
        <end position="449"/>
    </location>
</feature>
<comment type="caution">
    <text evidence="7">The sequence shown here is derived from an EMBL/GenBank/DDBJ whole genome shotgun (WGS) entry which is preliminary data.</text>
</comment>
<dbReference type="InterPro" id="IPR036186">
    <property type="entry name" value="Serpin_sf"/>
</dbReference>
<reference evidence="7 8" key="1">
    <citation type="journal article" date="2018" name="Elife">
        <title>Firefly genomes illuminate parallel origins of bioluminescence in beetles.</title>
        <authorList>
            <person name="Fallon T.R."/>
            <person name="Lower S.E."/>
            <person name="Chang C.H."/>
            <person name="Bessho-Uehara M."/>
            <person name="Martin G.J."/>
            <person name="Bewick A.J."/>
            <person name="Behringer M."/>
            <person name="Debat H.J."/>
            <person name="Wong I."/>
            <person name="Day J.C."/>
            <person name="Suvorov A."/>
            <person name="Silva C.J."/>
            <person name="Stanger-Hall K.F."/>
            <person name="Hall D.W."/>
            <person name="Schmitz R.J."/>
            <person name="Nelson D.R."/>
            <person name="Lewis S.M."/>
            <person name="Shigenobu S."/>
            <person name="Bybee S.M."/>
            <person name="Larracuente A.M."/>
            <person name="Oba Y."/>
            <person name="Weng J.K."/>
        </authorList>
    </citation>
    <scope>NUCLEOTIDE SEQUENCE [LARGE SCALE GENOMIC DNA]</scope>
    <source>
        <strain evidence="7">1611_PpyrPB1</strain>
        <tissue evidence="7">Whole body</tissue>
    </source>
</reference>
<dbReference type="SMART" id="SM00093">
    <property type="entry name" value="SERPIN"/>
    <property type="match status" value="1"/>
</dbReference>
<keyword evidence="5" id="KW-0732">Signal</keyword>
<dbReference type="InterPro" id="IPR000215">
    <property type="entry name" value="Serpin_fam"/>
</dbReference>
<dbReference type="SUPFAM" id="SSF56574">
    <property type="entry name" value="Serpins"/>
    <property type="match status" value="1"/>
</dbReference>
<dbReference type="InterPro" id="IPR042185">
    <property type="entry name" value="Serpin_sf_2"/>
</dbReference>
<evidence type="ECO:0000256" key="1">
    <source>
        <dbReference type="ARBA" id="ARBA00009500"/>
    </source>
</evidence>
<dbReference type="PANTHER" id="PTHR11461">
    <property type="entry name" value="SERINE PROTEASE INHIBITOR, SERPIN"/>
    <property type="match status" value="1"/>
</dbReference>
<dbReference type="GO" id="GO:0004867">
    <property type="term" value="F:serine-type endopeptidase inhibitor activity"/>
    <property type="evidence" value="ECO:0007669"/>
    <property type="project" value="UniProtKB-KW"/>
</dbReference>
<name>A0A5N4AZS5_PHOPY</name>
<keyword evidence="8" id="KW-1185">Reference proteome</keyword>
<dbReference type="InterPro" id="IPR042178">
    <property type="entry name" value="Serpin_sf_1"/>
</dbReference>
<organism evidence="7 8">
    <name type="scientific">Photinus pyralis</name>
    <name type="common">Common eastern firefly</name>
    <name type="synonym">Lampyris pyralis</name>
    <dbReference type="NCBI Taxonomy" id="7054"/>
    <lineage>
        <taxon>Eukaryota</taxon>
        <taxon>Metazoa</taxon>
        <taxon>Ecdysozoa</taxon>
        <taxon>Arthropoda</taxon>
        <taxon>Hexapoda</taxon>
        <taxon>Insecta</taxon>
        <taxon>Pterygota</taxon>
        <taxon>Neoptera</taxon>
        <taxon>Endopterygota</taxon>
        <taxon>Coleoptera</taxon>
        <taxon>Polyphaga</taxon>
        <taxon>Elateriformia</taxon>
        <taxon>Elateroidea</taxon>
        <taxon>Lampyridae</taxon>
        <taxon>Lampyrinae</taxon>
        <taxon>Photinus</taxon>
    </lineage>
</organism>
<dbReference type="GO" id="GO:0005615">
    <property type="term" value="C:extracellular space"/>
    <property type="evidence" value="ECO:0007669"/>
    <property type="project" value="InterPro"/>
</dbReference>
<feature type="domain" description="Serpin" evidence="6">
    <location>
        <begin position="33"/>
        <end position="388"/>
    </location>
</feature>
<proteinExistence type="inferred from homology"/>
<evidence type="ECO:0000256" key="3">
    <source>
        <dbReference type="ARBA" id="ARBA00022900"/>
    </source>
</evidence>
<dbReference type="Gene3D" id="3.30.497.10">
    <property type="entry name" value="Antithrombin, subunit I, domain 2"/>
    <property type="match status" value="1"/>
</dbReference>
<sequence>MKFFLLLILGAAVAYANNDLLKEFSDGNRIFSANVYKEMKKTNSGNFLVCPLSVDVVLALVHAGARGETAKQLSAGLQLPEDHQKVQAIFKELSPKLRGNEHYTLSSANKVYLAEGFKVSDEFNSVAVNVFQSEIENINFAQSKASANEMNKWVEEKTHDKIKNLIKEDDLSEDTIAVLINALYFKGSWVKQFSEYGTRKQPFYVTKENQVDVDMMEITEFYNYYEDSTLNAKFLEMPYKGEDISMTFVLPNDVDGLGALEDKIEAALATPKYTNERVHVQLPKFKIESTIQFIPILQKLGVKDLFENNADLSGIGANKQNLTVTKVIQKAFIEVEEKGTTAAAATAVTLGIARNSPFAEYVTFHADHPFMFYVTDETNGVTFMELNGYFEEFVLFFDDVYAKKYSKYIHVDLETVPPLRKKLFLLHDYETIKHQIFPKSSRKDDVSQN</sequence>
<dbReference type="PANTHER" id="PTHR11461:SF211">
    <property type="entry name" value="GH10112P-RELATED"/>
    <property type="match status" value="1"/>
</dbReference>
<dbReference type="InParanoid" id="A0A5N4AZS5"/>
<evidence type="ECO:0000313" key="7">
    <source>
        <dbReference type="EMBL" id="KAB0802793.1"/>
    </source>
</evidence>
<comment type="similarity">
    <text evidence="1 4">Belongs to the serpin family.</text>
</comment>
<dbReference type="AlphaFoldDB" id="A0A5N4AZS5"/>
<protein>
    <recommendedName>
        <fullName evidence="6">Serpin domain-containing protein</fullName>
    </recommendedName>
</protein>
<dbReference type="Gene3D" id="2.30.39.10">
    <property type="entry name" value="Alpha-1-antitrypsin, domain 1"/>
    <property type="match status" value="1"/>
</dbReference>
<evidence type="ECO:0000256" key="5">
    <source>
        <dbReference type="SAM" id="SignalP"/>
    </source>
</evidence>
<dbReference type="InterPro" id="IPR023796">
    <property type="entry name" value="Serpin_dom"/>
</dbReference>
<evidence type="ECO:0000256" key="4">
    <source>
        <dbReference type="RuleBase" id="RU000411"/>
    </source>
</evidence>
<dbReference type="EMBL" id="VVIM01000002">
    <property type="protein sequence ID" value="KAB0802793.1"/>
    <property type="molecule type" value="Genomic_DNA"/>
</dbReference>
<keyword evidence="3" id="KW-0722">Serine protease inhibitor</keyword>
<evidence type="ECO:0000256" key="2">
    <source>
        <dbReference type="ARBA" id="ARBA00022690"/>
    </source>
</evidence>
<evidence type="ECO:0000313" key="8">
    <source>
        <dbReference type="Proteomes" id="UP000327044"/>
    </source>
</evidence>
<evidence type="ECO:0000259" key="6">
    <source>
        <dbReference type="SMART" id="SM00093"/>
    </source>
</evidence>
<keyword evidence="2" id="KW-0646">Protease inhibitor</keyword>